<dbReference type="Pfam" id="PF01527">
    <property type="entry name" value="HTH_Tnp_1"/>
    <property type="match status" value="1"/>
</dbReference>
<dbReference type="GO" id="GO:0004803">
    <property type="term" value="F:transposase activity"/>
    <property type="evidence" value="ECO:0007669"/>
    <property type="project" value="InterPro"/>
</dbReference>
<accession>X1R764</accession>
<organism evidence="1">
    <name type="scientific">marine sediment metagenome</name>
    <dbReference type="NCBI Taxonomy" id="412755"/>
    <lineage>
        <taxon>unclassified sequences</taxon>
        <taxon>metagenomes</taxon>
        <taxon>ecological metagenomes</taxon>
    </lineage>
</organism>
<dbReference type="GO" id="GO:0006313">
    <property type="term" value="P:DNA transposition"/>
    <property type="evidence" value="ECO:0007669"/>
    <property type="project" value="InterPro"/>
</dbReference>
<dbReference type="GO" id="GO:0003677">
    <property type="term" value="F:DNA binding"/>
    <property type="evidence" value="ECO:0007669"/>
    <property type="project" value="InterPro"/>
</dbReference>
<reference evidence="1" key="1">
    <citation type="journal article" date="2014" name="Front. Microbiol.">
        <title>High frequency of phylogenetically diverse reductive dehalogenase-homologous genes in deep subseafloor sedimentary metagenomes.</title>
        <authorList>
            <person name="Kawai M."/>
            <person name="Futagami T."/>
            <person name="Toyoda A."/>
            <person name="Takaki Y."/>
            <person name="Nishi S."/>
            <person name="Hori S."/>
            <person name="Arai W."/>
            <person name="Tsubouchi T."/>
            <person name="Morono Y."/>
            <person name="Uchiyama I."/>
            <person name="Ito T."/>
            <person name="Fujiyama A."/>
            <person name="Inagaki F."/>
            <person name="Takami H."/>
        </authorList>
    </citation>
    <scope>NUCLEOTIDE SEQUENCE</scope>
    <source>
        <strain evidence="1">Expedition CK06-06</strain>
    </source>
</reference>
<dbReference type="AlphaFoldDB" id="X1R764"/>
<dbReference type="EMBL" id="BARW01014508">
    <property type="protein sequence ID" value="GAI76572.1"/>
    <property type="molecule type" value="Genomic_DNA"/>
</dbReference>
<name>X1R764_9ZZZZ</name>
<dbReference type="InterPro" id="IPR009057">
    <property type="entry name" value="Homeodomain-like_sf"/>
</dbReference>
<protein>
    <recommendedName>
        <fullName evidence="2">Transposase</fullName>
    </recommendedName>
</protein>
<proteinExistence type="predicted"/>
<gene>
    <name evidence="1" type="ORF">S12H4_25696</name>
</gene>
<comment type="caution">
    <text evidence="1">The sequence shown here is derived from an EMBL/GenBank/DDBJ whole genome shotgun (WGS) entry which is preliminary data.</text>
</comment>
<dbReference type="InterPro" id="IPR002514">
    <property type="entry name" value="Transposase_8"/>
</dbReference>
<evidence type="ECO:0008006" key="2">
    <source>
        <dbReference type="Google" id="ProtNLM"/>
    </source>
</evidence>
<feature type="non-terminal residue" evidence="1">
    <location>
        <position position="92"/>
    </location>
</feature>
<dbReference type="SUPFAM" id="SSF46689">
    <property type="entry name" value="Homeodomain-like"/>
    <property type="match status" value="1"/>
</dbReference>
<sequence length="92" mass="11093">MSIHRRKYTRDFKIEMVESALKGRSILELAKENEIYPGLITRWKSQYMERKFHGTSATDTELRKLKIKICELEQMVGKLTMENYLFKKKRFC</sequence>
<evidence type="ECO:0000313" key="1">
    <source>
        <dbReference type="EMBL" id="GAI76572.1"/>
    </source>
</evidence>